<accession>A0ACB8U4I2</accession>
<evidence type="ECO:0000313" key="1">
    <source>
        <dbReference type="EMBL" id="KAI0089153.1"/>
    </source>
</evidence>
<organism evidence="1 2">
    <name type="scientific">Irpex rosettiformis</name>
    <dbReference type="NCBI Taxonomy" id="378272"/>
    <lineage>
        <taxon>Eukaryota</taxon>
        <taxon>Fungi</taxon>
        <taxon>Dikarya</taxon>
        <taxon>Basidiomycota</taxon>
        <taxon>Agaricomycotina</taxon>
        <taxon>Agaricomycetes</taxon>
        <taxon>Polyporales</taxon>
        <taxon>Irpicaceae</taxon>
        <taxon>Irpex</taxon>
    </lineage>
</organism>
<evidence type="ECO:0000313" key="2">
    <source>
        <dbReference type="Proteomes" id="UP001055072"/>
    </source>
</evidence>
<reference evidence="1" key="1">
    <citation type="journal article" date="2021" name="Environ. Microbiol.">
        <title>Gene family expansions and transcriptome signatures uncover fungal adaptations to wood decay.</title>
        <authorList>
            <person name="Hage H."/>
            <person name="Miyauchi S."/>
            <person name="Viragh M."/>
            <person name="Drula E."/>
            <person name="Min B."/>
            <person name="Chaduli D."/>
            <person name="Navarro D."/>
            <person name="Favel A."/>
            <person name="Norest M."/>
            <person name="Lesage-Meessen L."/>
            <person name="Balint B."/>
            <person name="Merenyi Z."/>
            <person name="de Eugenio L."/>
            <person name="Morin E."/>
            <person name="Martinez A.T."/>
            <person name="Baldrian P."/>
            <person name="Stursova M."/>
            <person name="Martinez M.J."/>
            <person name="Novotny C."/>
            <person name="Magnuson J.K."/>
            <person name="Spatafora J.W."/>
            <person name="Maurice S."/>
            <person name="Pangilinan J."/>
            <person name="Andreopoulos W."/>
            <person name="LaButti K."/>
            <person name="Hundley H."/>
            <person name="Na H."/>
            <person name="Kuo A."/>
            <person name="Barry K."/>
            <person name="Lipzen A."/>
            <person name="Henrissat B."/>
            <person name="Riley R."/>
            <person name="Ahrendt S."/>
            <person name="Nagy L.G."/>
            <person name="Grigoriev I.V."/>
            <person name="Martin F."/>
            <person name="Rosso M.N."/>
        </authorList>
    </citation>
    <scope>NUCLEOTIDE SEQUENCE</scope>
    <source>
        <strain evidence="1">CBS 384.51</strain>
    </source>
</reference>
<protein>
    <submittedName>
        <fullName evidence="1">Uncharacterized protein</fullName>
    </submittedName>
</protein>
<gene>
    <name evidence="1" type="ORF">BDY19DRAFT_127055</name>
</gene>
<keyword evidence="2" id="KW-1185">Reference proteome</keyword>
<proteinExistence type="predicted"/>
<dbReference type="Proteomes" id="UP001055072">
    <property type="component" value="Unassembled WGS sequence"/>
</dbReference>
<sequence length="360" mass="39448">MNTPDWLEFMSSSFETSSPFELDEKPVAEKTQVSLPSISTETSIETSKTVLLTPPASAHGSPIDETNEPTIVSVSTTFYPSANLFPGPPDLIFLSSDAVFFYTHAHRIVNATTNRFNSLLPDDLLSDTSGSNPPSPVDSDKDEVGPIIPVPESSHILNIVLHAIYCMSSVLYHPSLAVLTAGVAAMEKYGIPLQKYISPSTPLYQHLLAQSPSSPVEVYTCAARHGLQELAVQASPHLLTFPLCNISDEDALQMGPVYLKKMFFQHLGRVDALKRLLLPPPENHPPTTECGFFEQKKLTRAWALASAYLAWDARPDLSTGAIESALGPLAEHLECEVCKKALRERVKTLIVQWALVKRTI</sequence>
<comment type="caution">
    <text evidence="1">The sequence shown here is derived from an EMBL/GenBank/DDBJ whole genome shotgun (WGS) entry which is preliminary data.</text>
</comment>
<name>A0ACB8U4I2_9APHY</name>
<dbReference type="EMBL" id="MU274911">
    <property type="protein sequence ID" value="KAI0089153.1"/>
    <property type="molecule type" value="Genomic_DNA"/>
</dbReference>